<evidence type="ECO:0000256" key="3">
    <source>
        <dbReference type="ARBA" id="ARBA00022729"/>
    </source>
</evidence>
<keyword evidence="5" id="KW-0175">Coiled coil</keyword>
<proteinExistence type="predicted"/>
<dbReference type="GO" id="GO:0006979">
    <property type="term" value="P:response to oxidative stress"/>
    <property type="evidence" value="ECO:0007669"/>
    <property type="project" value="InterPro"/>
</dbReference>
<dbReference type="Proteomes" id="UP000663891">
    <property type="component" value="Unassembled WGS sequence"/>
</dbReference>
<gene>
    <name evidence="7" type="ORF">VCS650_LOCUS5099</name>
</gene>
<comment type="caution">
    <text evidence="7">The sequence shown here is derived from an EMBL/GenBank/DDBJ whole genome shotgun (WGS) entry which is preliminary data.</text>
</comment>
<evidence type="ECO:0000256" key="4">
    <source>
        <dbReference type="PIRSR" id="PIRSR619791-2"/>
    </source>
</evidence>
<feature type="binding site" description="axial binding residue" evidence="4">
    <location>
        <position position="507"/>
    </location>
    <ligand>
        <name>heme b</name>
        <dbReference type="ChEBI" id="CHEBI:60344"/>
    </ligand>
    <ligandPart>
        <name>Fe</name>
        <dbReference type="ChEBI" id="CHEBI:18248"/>
    </ligandPart>
</feature>
<evidence type="ECO:0000256" key="5">
    <source>
        <dbReference type="SAM" id="Coils"/>
    </source>
</evidence>
<feature type="signal peptide" evidence="6">
    <location>
        <begin position="1"/>
        <end position="19"/>
    </location>
</feature>
<keyword evidence="4" id="KW-0408">Iron</keyword>
<evidence type="ECO:0000256" key="2">
    <source>
        <dbReference type="ARBA" id="ARBA00022525"/>
    </source>
</evidence>
<feature type="chain" id="PRO_5033034633" evidence="6">
    <location>
        <begin position="20"/>
        <end position="747"/>
    </location>
</feature>
<dbReference type="InterPro" id="IPR037120">
    <property type="entry name" value="Haem_peroxidase_sf_animal"/>
</dbReference>
<dbReference type="FunFam" id="1.10.640.10:FF:000003">
    <property type="entry name" value="chorion peroxidase"/>
    <property type="match status" value="1"/>
</dbReference>
<dbReference type="SUPFAM" id="SSF48113">
    <property type="entry name" value="Heme-dependent peroxidases"/>
    <property type="match status" value="1"/>
</dbReference>
<dbReference type="AlphaFoldDB" id="A0A813U4A1"/>
<evidence type="ECO:0000256" key="6">
    <source>
        <dbReference type="SAM" id="SignalP"/>
    </source>
</evidence>
<dbReference type="PANTHER" id="PTHR11475:SF134">
    <property type="entry name" value="LD42267P"/>
    <property type="match status" value="1"/>
</dbReference>
<dbReference type="InterPro" id="IPR019791">
    <property type="entry name" value="Haem_peroxidase_animal"/>
</dbReference>
<name>A0A813U4A1_9BILA</name>
<sequence length="747" mass="83430">MRAVILLSLLVAFISTINCQWSTVQQTQRGLPVQQISVVKPIGFTPNTLNNRFILQNDISRSRIPFPQCISSEQSQVLLDPSTLQKLLHQKLQEEERKLKQERIRNDGLRNNDIMDFDAIQLRADALNGALVARAATKVSAEIMSQLGCETNSTITERIDHFLRRVRLPPSLCAFNINPDCSGFTRFRTITGVCNNLERPYEGSSQTAYTRLLPAAYDDGISKPRSRSVLGGPLPACRQISVTMSSKPVFDTSFNNLFVGYGQFLVHDISLATPVTDSGRTPVSSCSCSSQDHDMCTIMEISSNDPFMAGQKCMTMPATAQAFTDQQCTLGVKDQMNGNSHYIDLSVTYGSTKKTAVGLRAGRDGLLKTAKKSWSKFDIPPGQREGKSCTDSSETQKCFAGGDSRLMENVLLSGIQAQWLRIHNLFAKKMAEIHPEWKNNDDVLYDETKKISSALHQRYTYDFWLPILIGKQATQQYTGDSGLFSRYDPNVRGVVINEAVTAALRLHTLVRDLYTRCTPQAKLIDQVWLHDILAKSKLAYDGANNGVDSLLCGALYDYGFAGDANFGQDIHHRLFETTTKTGEVKRHDIVAINICRAREHGIPGYNAFRELCGLRRATRFEDFADTMGPANAAKLQSIYDHPEDVDLFIGMNHENHVQGGLVGPVSACIIGTQFRNLKYGDRLFYKHEGQFTPEQLTAINKYTYDCFICHSTDIEKVALNPFKPPNDQTNPLGLCSECPAFDFNSWR</sequence>
<dbReference type="PROSITE" id="PS50292">
    <property type="entry name" value="PEROXIDASE_3"/>
    <property type="match status" value="1"/>
</dbReference>
<evidence type="ECO:0000313" key="8">
    <source>
        <dbReference type="Proteomes" id="UP000663891"/>
    </source>
</evidence>
<protein>
    <submittedName>
        <fullName evidence="7">Uncharacterized protein</fullName>
    </submittedName>
</protein>
<comment type="subcellular location">
    <subcellularLocation>
        <location evidence="1">Secreted</location>
    </subcellularLocation>
</comment>
<dbReference type="Pfam" id="PF03098">
    <property type="entry name" value="An_peroxidase"/>
    <property type="match status" value="1"/>
</dbReference>
<accession>A0A813U4A1</accession>
<keyword evidence="2" id="KW-0964">Secreted</keyword>
<dbReference type="GO" id="GO:0004601">
    <property type="term" value="F:peroxidase activity"/>
    <property type="evidence" value="ECO:0007669"/>
    <property type="project" value="InterPro"/>
</dbReference>
<keyword evidence="4" id="KW-0349">Heme</keyword>
<evidence type="ECO:0000256" key="1">
    <source>
        <dbReference type="ARBA" id="ARBA00004613"/>
    </source>
</evidence>
<dbReference type="PANTHER" id="PTHR11475">
    <property type="entry name" value="OXIDASE/PEROXIDASE"/>
    <property type="match status" value="1"/>
</dbReference>
<keyword evidence="3 6" id="KW-0732">Signal</keyword>
<dbReference type="GO" id="GO:0020037">
    <property type="term" value="F:heme binding"/>
    <property type="evidence" value="ECO:0007669"/>
    <property type="project" value="InterPro"/>
</dbReference>
<dbReference type="Gene3D" id="1.10.640.10">
    <property type="entry name" value="Haem peroxidase domain superfamily, animal type"/>
    <property type="match status" value="1"/>
</dbReference>
<dbReference type="EMBL" id="CAJNON010000029">
    <property type="protein sequence ID" value="CAF0821457.1"/>
    <property type="molecule type" value="Genomic_DNA"/>
</dbReference>
<reference evidence="7" key="1">
    <citation type="submission" date="2021-02" db="EMBL/GenBank/DDBJ databases">
        <authorList>
            <person name="Nowell W R."/>
        </authorList>
    </citation>
    <scope>NUCLEOTIDE SEQUENCE</scope>
</reference>
<dbReference type="OrthoDB" id="823504at2759"/>
<dbReference type="GO" id="GO:0046872">
    <property type="term" value="F:metal ion binding"/>
    <property type="evidence" value="ECO:0007669"/>
    <property type="project" value="UniProtKB-KW"/>
</dbReference>
<feature type="coiled-coil region" evidence="5">
    <location>
        <begin position="85"/>
        <end position="112"/>
    </location>
</feature>
<organism evidence="7 8">
    <name type="scientific">Adineta steineri</name>
    <dbReference type="NCBI Taxonomy" id="433720"/>
    <lineage>
        <taxon>Eukaryota</taxon>
        <taxon>Metazoa</taxon>
        <taxon>Spiralia</taxon>
        <taxon>Gnathifera</taxon>
        <taxon>Rotifera</taxon>
        <taxon>Eurotatoria</taxon>
        <taxon>Bdelloidea</taxon>
        <taxon>Adinetida</taxon>
        <taxon>Adinetidae</taxon>
        <taxon>Adineta</taxon>
    </lineage>
</organism>
<dbReference type="InterPro" id="IPR010255">
    <property type="entry name" value="Haem_peroxidase_sf"/>
</dbReference>
<keyword evidence="4" id="KW-0479">Metal-binding</keyword>
<evidence type="ECO:0000313" key="7">
    <source>
        <dbReference type="EMBL" id="CAF0821457.1"/>
    </source>
</evidence>
<dbReference type="GO" id="GO:0005576">
    <property type="term" value="C:extracellular region"/>
    <property type="evidence" value="ECO:0007669"/>
    <property type="project" value="UniProtKB-SubCell"/>
</dbReference>
<dbReference type="PRINTS" id="PR00457">
    <property type="entry name" value="ANPEROXIDASE"/>
</dbReference>